<dbReference type="Proteomes" id="UP000187735">
    <property type="component" value="Chromosome"/>
</dbReference>
<proteinExistence type="predicted"/>
<keyword evidence="3" id="KW-1185">Reference proteome</keyword>
<feature type="signal peptide" evidence="1">
    <location>
        <begin position="1"/>
        <end position="24"/>
    </location>
</feature>
<dbReference type="KEGG" id="fmr:Fuma_00346"/>
<name>A0A1P8W9N9_9PLAN</name>
<gene>
    <name evidence="2" type="ORF">Fuma_00346</name>
</gene>
<evidence type="ECO:0000313" key="3">
    <source>
        <dbReference type="Proteomes" id="UP000187735"/>
    </source>
</evidence>
<accession>A0A1P8W9N9</accession>
<evidence type="ECO:0000313" key="2">
    <source>
        <dbReference type="EMBL" id="APZ90762.1"/>
    </source>
</evidence>
<evidence type="ECO:0000256" key="1">
    <source>
        <dbReference type="SAM" id="SignalP"/>
    </source>
</evidence>
<dbReference type="AlphaFoldDB" id="A0A1P8W9N9"/>
<evidence type="ECO:0008006" key="4">
    <source>
        <dbReference type="Google" id="ProtNLM"/>
    </source>
</evidence>
<feature type="chain" id="PRO_5010329851" description="Secreted protein" evidence="1">
    <location>
        <begin position="25"/>
        <end position="80"/>
    </location>
</feature>
<keyword evidence="1" id="KW-0732">Signal</keyword>
<protein>
    <recommendedName>
        <fullName evidence="4">Secreted protein</fullName>
    </recommendedName>
</protein>
<dbReference type="EMBL" id="CP017641">
    <property type="protein sequence ID" value="APZ90762.1"/>
    <property type="molecule type" value="Genomic_DNA"/>
</dbReference>
<reference evidence="2 3" key="1">
    <citation type="journal article" date="2016" name="Front. Microbiol.">
        <title>Fuerstia marisgermanicae gen. nov., sp. nov., an Unusual Member of the Phylum Planctomycetes from the German Wadden Sea.</title>
        <authorList>
            <person name="Kohn T."/>
            <person name="Heuer A."/>
            <person name="Jogler M."/>
            <person name="Vollmers J."/>
            <person name="Boedeker C."/>
            <person name="Bunk B."/>
            <person name="Rast P."/>
            <person name="Borchert D."/>
            <person name="Glockner I."/>
            <person name="Freese H.M."/>
            <person name="Klenk H.P."/>
            <person name="Overmann J."/>
            <person name="Kaster A.K."/>
            <person name="Rohde M."/>
            <person name="Wiegand S."/>
            <person name="Jogler C."/>
        </authorList>
    </citation>
    <scope>NUCLEOTIDE SEQUENCE [LARGE SCALE GENOMIC DNA]</scope>
    <source>
        <strain evidence="2 3">NH11</strain>
    </source>
</reference>
<sequence length="80" mass="8351" precursor="true">MMLCRTQAGSIFPVTAMATVTAWAAEVDQGIGVDDAAMANVIAGTWIAIVRTASVTVSPITRICKAIIDIRVQTATTISI</sequence>
<organism evidence="2 3">
    <name type="scientific">Fuerstiella marisgermanici</name>
    <dbReference type="NCBI Taxonomy" id="1891926"/>
    <lineage>
        <taxon>Bacteria</taxon>
        <taxon>Pseudomonadati</taxon>
        <taxon>Planctomycetota</taxon>
        <taxon>Planctomycetia</taxon>
        <taxon>Planctomycetales</taxon>
        <taxon>Planctomycetaceae</taxon>
        <taxon>Fuerstiella</taxon>
    </lineage>
</organism>